<evidence type="ECO:0000313" key="1">
    <source>
        <dbReference type="EMBL" id="MCJ8237811.1"/>
    </source>
</evidence>
<organism evidence="1 2">
    <name type="scientific">Peteryoungia algae</name>
    <dbReference type="NCBI Taxonomy" id="2919917"/>
    <lineage>
        <taxon>Bacteria</taxon>
        <taxon>Pseudomonadati</taxon>
        <taxon>Pseudomonadota</taxon>
        <taxon>Alphaproteobacteria</taxon>
        <taxon>Hyphomicrobiales</taxon>
        <taxon>Rhizobiaceae</taxon>
        <taxon>Peteryoungia</taxon>
    </lineage>
</organism>
<dbReference type="EMBL" id="JALAYX010000001">
    <property type="protein sequence ID" value="MCJ8237811.1"/>
    <property type="molecule type" value="Genomic_DNA"/>
</dbReference>
<proteinExistence type="predicted"/>
<gene>
    <name evidence="1" type="ORF">MKJ03_05690</name>
</gene>
<dbReference type="RefSeq" id="WP_245135397.1">
    <property type="nucleotide sequence ID" value="NZ_CP128477.1"/>
</dbReference>
<reference evidence="1 2" key="1">
    <citation type="submission" date="2022-03" db="EMBL/GenBank/DDBJ databases">
        <title>Rhizobium SSM4.3 sp. nov., isolated from Sediment (Gouqi Island).</title>
        <authorList>
            <person name="Chen G."/>
        </authorList>
    </citation>
    <scope>NUCLEOTIDE SEQUENCE [LARGE SCALE GENOMIC DNA]</scope>
    <source>
        <strain evidence="1 2">SSM4.3</strain>
        <plasmid evidence="1">unnamed</plasmid>
    </source>
</reference>
<keyword evidence="2" id="KW-1185">Reference proteome</keyword>
<sequence length="494" mass="55710">MSKFRRSGHYRQNQHGTTFWVSSHDVSRDEWSRDTHPNHVSNVKLSYKGSTYGITYPNARCPVCKAQVFFFAAYNGGRVFFEPPLGPPWTKHPCTIAENVTIAPLPATDTPSAPQQPDSMEYEVYPQLNGSTLVLELDGEEKAYSTPYRFEVAHFPRCWSVRNERGKVTGLSLLTCEFEPVEIPVRRRNLPGPMTQASRRRLASGGFRDVQAITSRITSLPLISSKDVLPNGSHLLWAGDMALALVPVPVDHKGAFDEDERRQVREFMYEGASEALSVIASKQPAKISKIAPKPIVLFCFEDWIEALSSSSGSDLGLESDGDIDTEESWRHPRPWLSDLHARTAWIDTLSPDEIHLPDPRITIEEAFEIEAQFCSPYWPTGDAGRWRKIQQMTGMLGLNRAFEKTVKNLRGQNWLLASQDEYGSPLTHELAFARKGSETTSGVRMLLAMSSAETFTFVAGWADESQPVEDYLHYIETPEQLFAMLKNLAQKRKR</sequence>
<protein>
    <submittedName>
        <fullName evidence="1">Uncharacterized protein</fullName>
    </submittedName>
</protein>
<evidence type="ECO:0000313" key="2">
    <source>
        <dbReference type="Proteomes" id="UP001522662"/>
    </source>
</evidence>
<geneLocation type="plasmid" evidence="1">
    <name>unnamed</name>
</geneLocation>
<comment type="caution">
    <text evidence="1">The sequence shown here is derived from an EMBL/GenBank/DDBJ whole genome shotgun (WGS) entry which is preliminary data.</text>
</comment>
<name>A0ABT0CXB6_9HYPH</name>
<keyword evidence="1" id="KW-0614">Plasmid</keyword>
<dbReference type="Proteomes" id="UP001522662">
    <property type="component" value="Unassembled WGS sequence"/>
</dbReference>
<accession>A0ABT0CXB6</accession>